<dbReference type="SMART" id="SM01403">
    <property type="entry name" value="Ribosomal_S10"/>
    <property type="match status" value="1"/>
</dbReference>
<evidence type="ECO:0000256" key="1">
    <source>
        <dbReference type="ARBA" id="ARBA00004173"/>
    </source>
</evidence>
<evidence type="ECO:0000256" key="7">
    <source>
        <dbReference type="ARBA" id="ARBA00035544"/>
    </source>
</evidence>
<keyword evidence="3" id="KW-0689">Ribosomal protein</keyword>
<proteinExistence type="inferred from homology"/>
<protein>
    <recommendedName>
        <fullName evidence="6">Small ribosomal subunit protein uS10m</fullName>
    </recommendedName>
    <alternativeName>
        <fullName evidence="7">28S ribosomal protein S10, mitochondrial</fullName>
    </alternativeName>
</protein>
<accession>A0A9D4LJQ9</accession>
<dbReference type="PANTHER" id="PTHR13334:SF4">
    <property type="entry name" value="SMALL RIBOSOMAL SUBUNIT PROTEIN US10M"/>
    <property type="match status" value="1"/>
</dbReference>
<evidence type="ECO:0000256" key="4">
    <source>
        <dbReference type="ARBA" id="ARBA00023128"/>
    </source>
</evidence>
<dbReference type="EMBL" id="JAIWYP010000003">
    <property type="protein sequence ID" value="KAH3858999.1"/>
    <property type="molecule type" value="Genomic_DNA"/>
</dbReference>
<dbReference type="Proteomes" id="UP000828390">
    <property type="component" value="Unassembled WGS sequence"/>
</dbReference>
<dbReference type="InterPro" id="IPR040055">
    <property type="entry name" value="Ribosomal_uS10m"/>
</dbReference>
<name>A0A9D4LJQ9_DREPO</name>
<comment type="subcellular location">
    <subcellularLocation>
        <location evidence="1">Mitochondrion</location>
    </subcellularLocation>
</comment>
<dbReference type="Gene3D" id="3.30.70.600">
    <property type="entry name" value="Ribosomal protein S10 domain"/>
    <property type="match status" value="1"/>
</dbReference>
<evidence type="ECO:0000313" key="10">
    <source>
        <dbReference type="Proteomes" id="UP000828390"/>
    </source>
</evidence>
<dbReference type="InterPro" id="IPR027486">
    <property type="entry name" value="Ribosomal_uS10_dom"/>
</dbReference>
<sequence length="186" mass="21548">MLQRTSPSLLVEGQRRCMTTLQADDKNIPHEHPQKDIQGGDQEVLKLEIDTTEDEDIPDVLYSHLCIEVKGHDIAVLDSYEKFVQLASKCLGLTGYSVKRPKYDVLRRSLLRSVHIFKKHYVQYEQRTYYRVFNFTRTTGSTADTFLEYIQRNLPEGVAMKVTKHRLEALPDHLKPPKQKESISDS</sequence>
<evidence type="ECO:0000256" key="5">
    <source>
        <dbReference type="ARBA" id="ARBA00023274"/>
    </source>
</evidence>
<dbReference type="PANTHER" id="PTHR13334">
    <property type="entry name" value="MITOCHONDRIAL 28S RIBOSOMAL PROTEIN S10"/>
    <property type="match status" value="1"/>
</dbReference>
<dbReference type="Pfam" id="PF00338">
    <property type="entry name" value="Ribosomal_S10"/>
    <property type="match status" value="1"/>
</dbReference>
<evidence type="ECO:0000256" key="3">
    <source>
        <dbReference type="ARBA" id="ARBA00022980"/>
    </source>
</evidence>
<comment type="similarity">
    <text evidence="2">Belongs to the universal ribosomal protein uS10 family.</text>
</comment>
<keyword evidence="5" id="KW-0687">Ribonucleoprotein</keyword>
<evidence type="ECO:0000259" key="8">
    <source>
        <dbReference type="SMART" id="SM01403"/>
    </source>
</evidence>
<reference evidence="9" key="2">
    <citation type="submission" date="2020-11" db="EMBL/GenBank/DDBJ databases">
        <authorList>
            <person name="McCartney M.A."/>
            <person name="Auch B."/>
            <person name="Kono T."/>
            <person name="Mallez S."/>
            <person name="Becker A."/>
            <person name="Gohl D.M."/>
            <person name="Silverstein K.A.T."/>
            <person name="Koren S."/>
            <person name="Bechman K.B."/>
            <person name="Herman A."/>
            <person name="Abrahante J.E."/>
            <person name="Garbe J."/>
        </authorList>
    </citation>
    <scope>NUCLEOTIDE SEQUENCE</scope>
    <source>
        <strain evidence="9">Duluth1</strain>
        <tissue evidence="9">Whole animal</tissue>
    </source>
</reference>
<evidence type="ECO:0000313" key="9">
    <source>
        <dbReference type="EMBL" id="KAH3858999.1"/>
    </source>
</evidence>
<dbReference type="GO" id="GO:0005763">
    <property type="term" value="C:mitochondrial small ribosomal subunit"/>
    <property type="evidence" value="ECO:0007669"/>
    <property type="project" value="InterPro"/>
</dbReference>
<organism evidence="9 10">
    <name type="scientific">Dreissena polymorpha</name>
    <name type="common">Zebra mussel</name>
    <name type="synonym">Mytilus polymorpha</name>
    <dbReference type="NCBI Taxonomy" id="45954"/>
    <lineage>
        <taxon>Eukaryota</taxon>
        <taxon>Metazoa</taxon>
        <taxon>Spiralia</taxon>
        <taxon>Lophotrochozoa</taxon>
        <taxon>Mollusca</taxon>
        <taxon>Bivalvia</taxon>
        <taxon>Autobranchia</taxon>
        <taxon>Heteroconchia</taxon>
        <taxon>Euheterodonta</taxon>
        <taxon>Imparidentia</taxon>
        <taxon>Neoheterodontei</taxon>
        <taxon>Myida</taxon>
        <taxon>Dreissenoidea</taxon>
        <taxon>Dreissenidae</taxon>
        <taxon>Dreissena</taxon>
    </lineage>
</organism>
<evidence type="ECO:0000256" key="6">
    <source>
        <dbReference type="ARBA" id="ARBA00035261"/>
    </source>
</evidence>
<dbReference type="SUPFAM" id="SSF54999">
    <property type="entry name" value="Ribosomal protein S10"/>
    <property type="match status" value="1"/>
</dbReference>
<dbReference type="AlphaFoldDB" id="A0A9D4LJQ9"/>
<keyword evidence="10" id="KW-1185">Reference proteome</keyword>
<evidence type="ECO:0000256" key="2">
    <source>
        <dbReference type="ARBA" id="ARBA00007102"/>
    </source>
</evidence>
<keyword evidence="4" id="KW-0496">Mitochondrion</keyword>
<comment type="caution">
    <text evidence="9">The sequence shown here is derived from an EMBL/GenBank/DDBJ whole genome shotgun (WGS) entry which is preliminary data.</text>
</comment>
<feature type="domain" description="Small ribosomal subunit protein uS10" evidence="8">
    <location>
        <begin position="66"/>
        <end position="163"/>
    </location>
</feature>
<dbReference type="InterPro" id="IPR036838">
    <property type="entry name" value="Ribosomal_uS10_dom_sf"/>
</dbReference>
<gene>
    <name evidence="9" type="ORF">DPMN_101645</name>
</gene>
<reference evidence="9" key="1">
    <citation type="journal article" date="2019" name="bioRxiv">
        <title>The Genome of the Zebra Mussel, Dreissena polymorpha: A Resource for Invasive Species Research.</title>
        <authorList>
            <person name="McCartney M.A."/>
            <person name="Auch B."/>
            <person name="Kono T."/>
            <person name="Mallez S."/>
            <person name="Zhang Y."/>
            <person name="Obille A."/>
            <person name="Becker A."/>
            <person name="Abrahante J.E."/>
            <person name="Garbe J."/>
            <person name="Badalamenti J.P."/>
            <person name="Herman A."/>
            <person name="Mangelson H."/>
            <person name="Liachko I."/>
            <person name="Sullivan S."/>
            <person name="Sone E.D."/>
            <person name="Koren S."/>
            <person name="Silverstein K.A.T."/>
            <person name="Beckman K.B."/>
            <person name="Gohl D.M."/>
        </authorList>
    </citation>
    <scope>NUCLEOTIDE SEQUENCE</scope>
    <source>
        <strain evidence="9">Duluth1</strain>
        <tissue evidence="9">Whole animal</tissue>
    </source>
</reference>